<gene>
    <name evidence="3" type="ORF">ECPE_LOCUS6065</name>
</gene>
<organism evidence="5">
    <name type="scientific">Echinostoma caproni</name>
    <dbReference type="NCBI Taxonomy" id="27848"/>
    <lineage>
        <taxon>Eukaryota</taxon>
        <taxon>Metazoa</taxon>
        <taxon>Spiralia</taxon>
        <taxon>Lophotrochozoa</taxon>
        <taxon>Platyhelminthes</taxon>
        <taxon>Trematoda</taxon>
        <taxon>Digenea</taxon>
        <taxon>Plagiorchiida</taxon>
        <taxon>Echinostomata</taxon>
        <taxon>Echinostomatoidea</taxon>
        <taxon>Echinostomatidae</taxon>
        <taxon>Echinostoma</taxon>
    </lineage>
</organism>
<dbReference type="Proteomes" id="UP000272942">
    <property type="component" value="Unassembled WGS sequence"/>
</dbReference>
<evidence type="ECO:0000256" key="1">
    <source>
        <dbReference type="SAM" id="MobiDB-lite"/>
    </source>
</evidence>
<dbReference type="PANTHER" id="PTHR13097:SF7">
    <property type="entry name" value="GENERAL TRANSCRIPTION FACTOR IIE SUBUNIT 1"/>
    <property type="match status" value="1"/>
</dbReference>
<dbReference type="WBParaSite" id="ECPE_0000607801-mRNA-1">
    <property type="protein sequence ID" value="ECPE_0000607801-mRNA-1"/>
    <property type="gene ID" value="ECPE_0000607801"/>
</dbReference>
<dbReference type="InterPro" id="IPR017919">
    <property type="entry name" value="TFIIE/TFIIEa_HTH"/>
</dbReference>
<sequence length="164" mass="18895">MDRNSRIPIRGNVLLLLQPPQTAQQTFRPKDPTPVPLPNSSANIPAKRPNPSPTPHRNAVPDSRGAQKSSSEVPACLERLVRTIVRMFYSREHSLIVDMLVRNTIMKENDLCERLRFEEKQLRQYLRTLKQDQFIKSKLQLETDASGKTTKITHYFIEYKVSPS</sequence>
<dbReference type="Pfam" id="PF02002">
    <property type="entry name" value="TFIIE_alpha"/>
    <property type="match status" value="1"/>
</dbReference>
<dbReference type="AlphaFoldDB" id="A0A183AGI0"/>
<dbReference type="OrthoDB" id="361102at2759"/>
<feature type="region of interest" description="Disordered" evidence="1">
    <location>
        <begin position="1"/>
        <end position="72"/>
    </location>
</feature>
<evidence type="ECO:0000313" key="3">
    <source>
        <dbReference type="EMBL" id="VDP77316.1"/>
    </source>
</evidence>
<reference evidence="3 4" key="2">
    <citation type="submission" date="2018-11" db="EMBL/GenBank/DDBJ databases">
        <authorList>
            <consortium name="Pathogen Informatics"/>
        </authorList>
    </citation>
    <scope>NUCLEOTIDE SEQUENCE [LARGE SCALE GENOMIC DNA]</scope>
    <source>
        <strain evidence="3 4">Egypt</strain>
    </source>
</reference>
<reference evidence="5" key="1">
    <citation type="submission" date="2016-06" db="UniProtKB">
        <authorList>
            <consortium name="WormBaseParasite"/>
        </authorList>
    </citation>
    <scope>IDENTIFICATION</scope>
</reference>
<feature type="domain" description="HTH TFE/IIEalpha-type" evidence="2">
    <location>
        <begin position="77"/>
        <end position="164"/>
    </location>
</feature>
<evidence type="ECO:0000313" key="5">
    <source>
        <dbReference type="WBParaSite" id="ECPE_0000607801-mRNA-1"/>
    </source>
</evidence>
<name>A0A183AGI0_9TREM</name>
<evidence type="ECO:0000313" key="4">
    <source>
        <dbReference type="Proteomes" id="UP000272942"/>
    </source>
</evidence>
<dbReference type="PANTHER" id="PTHR13097">
    <property type="entry name" value="TRANSCRIPTION INITIATION FACTOR IIE, ALPHA SUBUNIT"/>
    <property type="match status" value="1"/>
</dbReference>
<feature type="compositionally biased region" description="Low complexity" evidence="1">
    <location>
        <begin position="14"/>
        <end position="26"/>
    </location>
</feature>
<dbReference type="PROSITE" id="PS51344">
    <property type="entry name" value="HTH_TFE_IIE"/>
    <property type="match status" value="1"/>
</dbReference>
<dbReference type="GO" id="GO:0006367">
    <property type="term" value="P:transcription initiation at RNA polymerase II promoter"/>
    <property type="evidence" value="ECO:0007669"/>
    <property type="project" value="TreeGrafter"/>
</dbReference>
<dbReference type="GO" id="GO:0005673">
    <property type="term" value="C:transcription factor TFIIE complex"/>
    <property type="evidence" value="ECO:0007669"/>
    <property type="project" value="TreeGrafter"/>
</dbReference>
<evidence type="ECO:0000259" key="2">
    <source>
        <dbReference type="PROSITE" id="PS51344"/>
    </source>
</evidence>
<keyword evidence="4" id="KW-1185">Reference proteome</keyword>
<dbReference type="InterPro" id="IPR024550">
    <property type="entry name" value="TFIIEa/SarR/Rpc3_HTH_dom"/>
</dbReference>
<dbReference type="InterPro" id="IPR039997">
    <property type="entry name" value="TFE"/>
</dbReference>
<protein>
    <submittedName>
        <fullName evidence="5">HTH TFE/IIEalpha-type domain-containing protein</fullName>
    </submittedName>
</protein>
<proteinExistence type="predicted"/>
<accession>A0A183AGI0</accession>
<dbReference type="EMBL" id="UZAN01042991">
    <property type="protein sequence ID" value="VDP77316.1"/>
    <property type="molecule type" value="Genomic_DNA"/>
</dbReference>